<evidence type="ECO:0000256" key="4">
    <source>
        <dbReference type="ARBA" id="ARBA00009716"/>
    </source>
</evidence>
<evidence type="ECO:0000256" key="16">
    <source>
        <dbReference type="ARBA" id="ARBA00029440"/>
    </source>
</evidence>
<keyword evidence="13" id="KW-0411">Iron-sulfur</keyword>
<evidence type="ECO:0000256" key="5">
    <source>
        <dbReference type="ARBA" id="ARBA00022605"/>
    </source>
</evidence>
<keyword evidence="8" id="KW-0479">Metal-binding</keyword>
<keyword evidence="9" id="KW-0274">FAD</keyword>
<comment type="cofactor">
    <cofactor evidence="2">
        <name>[3Fe-4S] cluster</name>
        <dbReference type="ChEBI" id="CHEBI:21137"/>
    </cofactor>
</comment>
<keyword evidence="11" id="KW-0560">Oxidoreductase</keyword>
<dbReference type="InterPro" id="IPR006982">
    <property type="entry name" value="Glu_synth_centr_N"/>
</dbReference>
<protein>
    <recommendedName>
        <fullName evidence="18">Glutamine amidotransferase type-2 domain-containing protein</fullName>
    </recommendedName>
</protein>
<dbReference type="GO" id="GO:0046872">
    <property type="term" value="F:metal ion binding"/>
    <property type="evidence" value="ECO:0007669"/>
    <property type="project" value="UniProtKB-KW"/>
</dbReference>
<keyword evidence="7" id="KW-0288">FMN</keyword>
<dbReference type="InterPro" id="IPR050711">
    <property type="entry name" value="ET-N_metabolism_enzyme"/>
</dbReference>
<evidence type="ECO:0000256" key="8">
    <source>
        <dbReference type="ARBA" id="ARBA00022723"/>
    </source>
</evidence>
<dbReference type="GO" id="GO:0015930">
    <property type="term" value="F:glutamate synthase activity"/>
    <property type="evidence" value="ECO:0007669"/>
    <property type="project" value="InterPro"/>
</dbReference>
<keyword evidence="15" id="KW-0003">3Fe-4S</keyword>
<dbReference type="InterPro" id="IPR002489">
    <property type="entry name" value="Glu_synth_asu_C"/>
</dbReference>
<dbReference type="NCBIfam" id="NF008730">
    <property type="entry name" value="PRK11750.1"/>
    <property type="match status" value="1"/>
</dbReference>
<dbReference type="PANTHER" id="PTHR11938:SF133">
    <property type="entry name" value="GLUTAMATE SYNTHASE (NADH)"/>
    <property type="match status" value="1"/>
</dbReference>
<keyword evidence="10" id="KW-0315">Glutamine amidotransferase</keyword>
<gene>
    <name evidence="19" type="ORF">METZ01_LOCUS54490</name>
</gene>
<evidence type="ECO:0000313" key="19">
    <source>
        <dbReference type="EMBL" id="SVA01636.1"/>
    </source>
</evidence>
<dbReference type="PANTHER" id="PTHR11938">
    <property type="entry name" value="FAD NADPH DEHYDROGENASE/OXIDOREDUCTASE"/>
    <property type="match status" value="1"/>
</dbReference>
<evidence type="ECO:0000256" key="13">
    <source>
        <dbReference type="ARBA" id="ARBA00023014"/>
    </source>
</evidence>
<comment type="cofactor">
    <cofactor evidence="1">
        <name>FMN</name>
        <dbReference type="ChEBI" id="CHEBI:58210"/>
    </cofactor>
</comment>
<reference evidence="19" key="1">
    <citation type="submission" date="2018-05" db="EMBL/GenBank/DDBJ databases">
        <authorList>
            <person name="Lanie J.A."/>
            <person name="Ng W.-L."/>
            <person name="Kazmierczak K.M."/>
            <person name="Andrzejewski T.M."/>
            <person name="Davidsen T.M."/>
            <person name="Wayne K.J."/>
            <person name="Tettelin H."/>
            <person name="Glass J.I."/>
            <person name="Rusch D."/>
            <person name="Podicherti R."/>
            <person name="Tsui H.-C.T."/>
            <person name="Winkler M.E."/>
        </authorList>
    </citation>
    <scope>NUCLEOTIDE SEQUENCE</scope>
</reference>
<evidence type="ECO:0000259" key="18">
    <source>
        <dbReference type="PROSITE" id="PS51278"/>
    </source>
</evidence>
<keyword evidence="12" id="KW-0408">Iron</keyword>
<evidence type="ECO:0000256" key="2">
    <source>
        <dbReference type="ARBA" id="ARBA00001927"/>
    </source>
</evidence>
<evidence type="ECO:0000256" key="14">
    <source>
        <dbReference type="ARBA" id="ARBA00023164"/>
    </source>
</evidence>
<evidence type="ECO:0000256" key="10">
    <source>
        <dbReference type="ARBA" id="ARBA00022962"/>
    </source>
</evidence>
<dbReference type="FunFam" id="3.20.20.70:FF:000053">
    <property type="entry name" value="Glutamate synthase large subunit"/>
    <property type="match status" value="1"/>
</dbReference>
<dbReference type="InterPro" id="IPR013785">
    <property type="entry name" value="Aldolase_TIM"/>
</dbReference>
<dbReference type="GO" id="GO:0019676">
    <property type="term" value="P:ammonia assimilation cycle"/>
    <property type="evidence" value="ECO:0007669"/>
    <property type="project" value="TreeGrafter"/>
</dbReference>
<evidence type="ECO:0000256" key="3">
    <source>
        <dbReference type="ARBA" id="ARBA00001974"/>
    </source>
</evidence>
<evidence type="ECO:0000256" key="15">
    <source>
        <dbReference type="ARBA" id="ARBA00023291"/>
    </source>
</evidence>
<keyword evidence="5" id="KW-0028">Amino-acid biosynthesis</keyword>
<dbReference type="GO" id="GO:0006537">
    <property type="term" value="P:glutamate biosynthetic process"/>
    <property type="evidence" value="ECO:0007669"/>
    <property type="project" value="UniProtKB-KW"/>
</dbReference>
<feature type="domain" description="Glutamine amidotransferase type-2" evidence="18">
    <location>
        <begin position="19"/>
        <end position="417"/>
    </location>
</feature>
<dbReference type="Pfam" id="PF04898">
    <property type="entry name" value="Glu_syn_central"/>
    <property type="match status" value="1"/>
</dbReference>
<dbReference type="SUPFAM" id="SSF51395">
    <property type="entry name" value="FMN-linked oxidoreductases"/>
    <property type="match status" value="1"/>
</dbReference>
<name>A0A381SC95_9ZZZZ</name>
<proteinExistence type="inferred from homology"/>
<comment type="pathway">
    <text evidence="16">Amino-acid biosynthesis.</text>
</comment>
<evidence type="ECO:0000256" key="6">
    <source>
        <dbReference type="ARBA" id="ARBA00022630"/>
    </source>
</evidence>
<dbReference type="PROSITE" id="PS51278">
    <property type="entry name" value="GATASE_TYPE_2"/>
    <property type="match status" value="1"/>
</dbReference>
<dbReference type="Gene3D" id="3.20.20.70">
    <property type="entry name" value="Aldolase class I"/>
    <property type="match status" value="2"/>
</dbReference>
<keyword evidence="14" id="KW-0314">Glutamate biosynthesis</keyword>
<evidence type="ECO:0000256" key="11">
    <source>
        <dbReference type="ARBA" id="ARBA00023002"/>
    </source>
</evidence>
<dbReference type="InterPro" id="IPR002932">
    <property type="entry name" value="Glu_synthdom"/>
</dbReference>
<dbReference type="CDD" id="cd02808">
    <property type="entry name" value="GltS_FMN"/>
    <property type="match status" value="1"/>
</dbReference>
<feature type="region of interest" description="Disordered" evidence="17">
    <location>
        <begin position="903"/>
        <end position="929"/>
    </location>
</feature>
<evidence type="ECO:0000256" key="17">
    <source>
        <dbReference type="SAM" id="MobiDB-lite"/>
    </source>
</evidence>
<evidence type="ECO:0000256" key="9">
    <source>
        <dbReference type="ARBA" id="ARBA00022827"/>
    </source>
</evidence>
<dbReference type="InterPro" id="IPR036485">
    <property type="entry name" value="Glu_synth_asu_C_sf"/>
</dbReference>
<evidence type="ECO:0000256" key="7">
    <source>
        <dbReference type="ARBA" id="ARBA00022643"/>
    </source>
</evidence>
<dbReference type="GO" id="GO:0051538">
    <property type="term" value="F:3 iron, 4 sulfur cluster binding"/>
    <property type="evidence" value="ECO:0007669"/>
    <property type="project" value="UniProtKB-KW"/>
</dbReference>
<comment type="cofactor">
    <cofactor evidence="3">
        <name>FAD</name>
        <dbReference type="ChEBI" id="CHEBI:57692"/>
    </cofactor>
</comment>
<dbReference type="FunFam" id="3.20.20.70:FF:000031">
    <property type="entry name" value="Glutamate synthase 1 [NADH]"/>
    <property type="match status" value="1"/>
</dbReference>
<sequence>MAFPKKQGLYDPAFEKDSCGVGFVMNMKGEKSHEIIRQGIEILNKLEHRGACGSDSLTGDGAGLLIQVPHKFFKTQCSKIDIELPERGKYGTGLVFFPKDVRIHSFLDVFNKVIKQEGLSLLGWRKLPVDNTTIGQVAREAEPEIWQPFIGQGDEPIEQEELERRLYKVRKLVGREIHFAGDAEYFVSFYICSLSTKTICYKGQLMSSQLETYFLDLKDPELESALALAHSRYSTNTFPSWGRAQPMRLIAHNGEINTVRGNQNWMRAREAMFDTALFPEIDKILPVIAPGGSDSADFDHALEMLAMTGRSLPHAIMMMIPEPWSGHETMNEDKRGFYEFHASMMEPWDGPASIAFTDGETCGAVLDRNGLRPSRYYVTKDGLVIMASEVGVLPVDESNIAYKGRLQPGKMFLVDINEGRIISDEEIKAKISTQKPYKKWVEENQVNLKDLPALDFKFKLELDTLLQKQTAFGYTAEDIKIVIAPMIGTGQEATGSMGNDTPLAVLSEKPQLLFHYFKQLFAQVTNPAIDSIREELVMSMEVTLGKELNLLDESPEHCRKLKIEHPILTGKEMEKIRHLDKKDLKTATLPTLFPTSGGAAGMEQALDELCQNASRSIKEGATILLLSDKGMDADNVAIPSLLATSSVHHHLLRERTRTQVGLTVETGEAREMMHFALLIGYGAGAIYPYLAYQTVAQIAREGVFVDKLDNETAIENFIKATRKGLFKIIAKMGISTIQSYRGAQIFEAVGLSDNIIDRYFTGTPSRVGGAEINILAKEALARHEKAYGKNQERPMILALGGHYHWRRGEEKHMLNPNSIGLLQHATRSNDYATFKKFSQQADKENTRQCTLRGLFNFKKAKSISIEEVEPVEEITKRFCTGAMSIGSISREAHETLAIAMNRLGGKSNTGEGGEDSVRYTPDPNGDSRRSKIKQVASGRFGVNSFYLTNADEMQIKIAQGAKPGEGGQLPGHKVSEYIAKIRHSTPGVGLISPPPHHDIYSIEDLQQLIFDLHNANPDARVSVKLVAEAGVGTIAAGVSKARAEGVLIAGHDGGTGASPQTSIKHAGLPWELGLSETQQVLVLNDLRGRIRVQVDGQLKTGRDVVIGGILGADEFGFSTTALVTMGCILMRKCHLNTCSVGIATQDPALRKKFNGKADYVENYFKFVAEEVREVMAQIGIRKFDELIGKVELLEGEEAVDHWKARGLDVDRILFKAQVDEGVALHNIGTQDLSGDLNNALDHQLIKISQPALDNNSQVNEDLSIGNTDRAVGAMLSYQISKKFGEEGLSPDTIQFNFKGSAGQSFGAFLAPGVTFRLAGDANDYLGKGLSGGKIIVYPPKESTIIPEKNILIGNTVLYGAVSGKSFSRGIAGERFAVRNSGAHAVVEGVGDHGCEYMTGGIVVVLGSTGRNFAAGMSGGLAYVLDRVGEFEIHCNKNIVDLLPVEEDEDINQLKSLVEEHFLYTQSSVAKKVLDEWEETLPKFIKVYPRDYRRIIEERKKKKQGELLVDVA</sequence>
<accession>A0A381SC95</accession>
<dbReference type="Pfam" id="PF01645">
    <property type="entry name" value="Glu_synthase"/>
    <property type="match status" value="1"/>
</dbReference>
<dbReference type="InterPro" id="IPR029055">
    <property type="entry name" value="Ntn_hydrolases_N"/>
</dbReference>
<dbReference type="FunFam" id="3.60.20.10:FF:000001">
    <property type="entry name" value="Glutamate synthase, large subunit"/>
    <property type="match status" value="1"/>
</dbReference>
<dbReference type="Gene3D" id="3.60.20.10">
    <property type="entry name" value="Glutamine Phosphoribosylpyrophosphate, subunit 1, domain 1"/>
    <property type="match status" value="1"/>
</dbReference>
<dbReference type="FunFam" id="2.160.20.60:FF:000001">
    <property type="entry name" value="Glutamate synthase, large subunit"/>
    <property type="match status" value="1"/>
</dbReference>
<keyword evidence="6" id="KW-0285">Flavoprotein</keyword>
<comment type="similarity">
    <text evidence="4">Belongs to the glutamate synthase family.</text>
</comment>
<dbReference type="SUPFAM" id="SSF56235">
    <property type="entry name" value="N-terminal nucleophile aminohydrolases (Ntn hydrolases)"/>
    <property type="match status" value="1"/>
</dbReference>
<dbReference type="CDD" id="cd00982">
    <property type="entry name" value="gltB_C"/>
    <property type="match status" value="1"/>
</dbReference>
<dbReference type="Pfam" id="PF01493">
    <property type="entry name" value="GXGXG"/>
    <property type="match status" value="1"/>
</dbReference>
<dbReference type="Gene3D" id="2.160.20.60">
    <property type="entry name" value="Glutamate synthase, alpha subunit, C-terminal domain"/>
    <property type="match status" value="1"/>
</dbReference>
<evidence type="ECO:0000256" key="1">
    <source>
        <dbReference type="ARBA" id="ARBA00001917"/>
    </source>
</evidence>
<organism evidence="19">
    <name type="scientific">marine metagenome</name>
    <dbReference type="NCBI Taxonomy" id="408172"/>
    <lineage>
        <taxon>unclassified sequences</taxon>
        <taxon>metagenomes</taxon>
        <taxon>ecological metagenomes</taxon>
    </lineage>
</organism>
<dbReference type="InterPro" id="IPR017932">
    <property type="entry name" value="GATase_2_dom"/>
</dbReference>
<dbReference type="CDD" id="cd00713">
    <property type="entry name" value="GltS"/>
    <property type="match status" value="1"/>
</dbReference>
<evidence type="ECO:0000256" key="12">
    <source>
        <dbReference type="ARBA" id="ARBA00023004"/>
    </source>
</evidence>
<dbReference type="EMBL" id="UINC01002924">
    <property type="protein sequence ID" value="SVA01636.1"/>
    <property type="molecule type" value="Genomic_DNA"/>
</dbReference>
<dbReference type="SUPFAM" id="SSF69336">
    <property type="entry name" value="Alpha subunit of glutamate synthase, C-terminal domain"/>
    <property type="match status" value="1"/>
</dbReference>
<dbReference type="Pfam" id="PF00310">
    <property type="entry name" value="GATase_2"/>
    <property type="match status" value="1"/>
</dbReference>